<evidence type="ECO:0000313" key="1">
    <source>
        <dbReference type="WBParaSite" id="MCU_011012-RA"/>
    </source>
</evidence>
<accession>A0A5K3FT07</accession>
<name>A0A5K3FT07_MESCO</name>
<dbReference type="WBParaSite" id="MCU_011012-RA">
    <property type="protein sequence ID" value="MCU_011012-RA"/>
    <property type="gene ID" value="MCU_011012"/>
</dbReference>
<dbReference type="AlphaFoldDB" id="A0A5K3FT07"/>
<sequence>MRRCWRIARIPHPRNWLLPLRSTQLRVSVACGTGSVCWRQSAHLQKAHQTSRQIGVSRRRLTHRR</sequence>
<protein>
    <submittedName>
        <fullName evidence="1">Secreted protein</fullName>
    </submittedName>
</protein>
<organism evidence="1">
    <name type="scientific">Mesocestoides corti</name>
    <name type="common">Flatworm</name>
    <dbReference type="NCBI Taxonomy" id="53468"/>
    <lineage>
        <taxon>Eukaryota</taxon>
        <taxon>Metazoa</taxon>
        <taxon>Spiralia</taxon>
        <taxon>Lophotrochozoa</taxon>
        <taxon>Platyhelminthes</taxon>
        <taxon>Cestoda</taxon>
        <taxon>Eucestoda</taxon>
        <taxon>Cyclophyllidea</taxon>
        <taxon>Mesocestoididae</taxon>
        <taxon>Mesocestoides</taxon>
    </lineage>
</organism>
<reference evidence="1" key="1">
    <citation type="submission" date="2019-11" db="UniProtKB">
        <authorList>
            <consortium name="WormBaseParasite"/>
        </authorList>
    </citation>
    <scope>IDENTIFICATION</scope>
</reference>
<proteinExistence type="predicted"/>